<dbReference type="Proteomes" id="UP001311915">
    <property type="component" value="Unassembled WGS sequence"/>
</dbReference>
<evidence type="ECO:0000256" key="1">
    <source>
        <dbReference type="SAM" id="SignalP"/>
    </source>
</evidence>
<protein>
    <recommendedName>
        <fullName evidence="4">F-box/LRR-repeat protein 23</fullName>
    </recommendedName>
</protein>
<name>A0AAV9LXB9_9SOLN</name>
<dbReference type="PANTHER" id="PTHR38926">
    <property type="entry name" value="F-BOX DOMAIN CONTAINING PROTEIN, EXPRESSED"/>
    <property type="match status" value="1"/>
</dbReference>
<dbReference type="PANTHER" id="PTHR38926:SF14">
    <property type="entry name" value="F-BOX PROTEIN SKIP19-LIKE"/>
    <property type="match status" value="1"/>
</dbReference>
<reference evidence="2 3" key="1">
    <citation type="submission" date="2023-10" db="EMBL/GenBank/DDBJ databases">
        <title>Genome-Wide Identification Analysis in wild type Solanum Pinnatisectum Reveals Some Genes Defensing Phytophthora Infestans.</title>
        <authorList>
            <person name="Sun C."/>
        </authorList>
    </citation>
    <scope>NUCLEOTIDE SEQUENCE [LARGE SCALE GENOMIC DNA]</scope>
    <source>
        <strain evidence="2">LQN</strain>
        <tissue evidence="2">Leaf</tissue>
    </source>
</reference>
<evidence type="ECO:0008006" key="4">
    <source>
        <dbReference type="Google" id="ProtNLM"/>
    </source>
</evidence>
<dbReference type="InterPro" id="IPR001611">
    <property type="entry name" value="Leu-rich_rpt"/>
</dbReference>
<feature type="chain" id="PRO_5043575193" description="F-box/LRR-repeat protein 23" evidence="1">
    <location>
        <begin position="22"/>
        <end position="303"/>
    </location>
</feature>
<proteinExistence type="predicted"/>
<sequence>MPELRHLALLANTLTNVGLLAILDGCPHLVSLDLRHCNIDLEGDLGRRCREQIVDLNHPHASTHDDEFDSEVSRNWSSDNDYTSGFSYKCHYYDKFFGHTLFLRFRDYHEFRSLDQRPRYRNITDLTPELNIHFQDIVNQLRYLRLVKCNIVAGSLTLAAKNFPLLEELHTHLTLITKEDIESVGRYCPLLKSFTLNANDGQALAIARSMPELRHLSLILNPLTNVGLQAILVGCPHLVSLDLRRCNIDLEGDIGRRCSQQIVDLKQPHASCQDYEFDSEVCYYIDYWSSYDYDQDYDDDDNW</sequence>
<dbReference type="Gene3D" id="3.80.10.10">
    <property type="entry name" value="Ribonuclease Inhibitor"/>
    <property type="match status" value="2"/>
</dbReference>
<accession>A0AAV9LXB9</accession>
<comment type="caution">
    <text evidence="2">The sequence shown here is derived from an EMBL/GenBank/DDBJ whole genome shotgun (WGS) entry which is preliminary data.</text>
</comment>
<organism evidence="2 3">
    <name type="scientific">Solanum pinnatisectum</name>
    <name type="common">tansyleaf nightshade</name>
    <dbReference type="NCBI Taxonomy" id="50273"/>
    <lineage>
        <taxon>Eukaryota</taxon>
        <taxon>Viridiplantae</taxon>
        <taxon>Streptophyta</taxon>
        <taxon>Embryophyta</taxon>
        <taxon>Tracheophyta</taxon>
        <taxon>Spermatophyta</taxon>
        <taxon>Magnoliopsida</taxon>
        <taxon>eudicotyledons</taxon>
        <taxon>Gunneridae</taxon>
        <taxon>Pentapetalae</taxon>
        <taxon>asterids</taxon>
        <taxon>lamiids</taxon>
        <taxon>Solanales</taxon>
        <taxon>Solanaceae</taxon>
        <taxon>Solanoideae</taxon>
        <taxon>Solaneae</taxon>
        <taxon>Solanum</taxon>
    </lineage>
</organism>
<dbReference type="SMART" id="SM00367">
    <property type="entry name" value="LRR_CC"/>
    <property type="match status" value="4"/>
</dbReference>
<feature type="signal peptide" evidence="1">
    <location>
        <begin position="1"/>
        <end position="21"/>
    </location>
</feature>
<keyword evidence="3" id="KW-1185">Reference proteome</keyword>
<evidence type="ECO:0000313" key="3">
    <source>
        <dbReference type="Proteomes" id="UP001311915"/>
    </source>
</evidence>
<dbReference type="EMBL" id="JAWPEI010000004">
    <property type="protein sequence ID" value="KAK4729420.1"/>
    <property type="molecule type" value="Genomic_DNA"/>
</dbReference>
<gene>
    <name evidence="2" type="ORF">R3W88_022408</name>
</gene>
<dbReference type="Pfam" id="PF13516">
    <property type="entry name" value="LRR_6"/>
    <property type="match status" value="2"/>
</dbReference>
<dbReference type="InterPro" id="IPR006553">
    <property type="entry name" value="Leu-rich_rpt_Cys-con_subtyp"/>
</dbReference>
<evidence type="ECO:0000313" key="2">
    <source>
        <dbReference type="EMBL" id="KAK4729420.1"/>
    </source>
</evidence>
<dbReference type="SUPFAM" id="SSF52047">
    <property type="entry name" value="RNI-like"/>
    <property type="match status" value="1"/>
</dbReference>
<dbReference type="AlphaFoldDB" id="A0AAV9LXB9"/>
<dbReference type="InterPro" id="IPR032675">
    <property type="entry name" value="LRR_dom_sf"/>
</dbReference>
<keyword evidence="1" id="KW-0732">Signal</keyword>